<evidence type="ECO:0000256" key="6">
    <source>
        <dbReference type="ARBA" id="ARBA00023136"/>
    </source>
</evidence>
<dbReference type="Pfam" id="PF03169">
    <property type="entry name" value="OPT"/>
    <property type="match status" value="2"/>
</dbReference>
<dbReference type="HOGENOM" id="CLU_015477_2_0_1"/>
<evidence type="ECO:0008006" key="10">
    <source>
        <dbReference type="Google" id="ProtNLM"/>
    </source>
</evidence>
<feature type="transmembrane region" description="Helical" evidence="7">
    <location>
        <begin position="404"/>
        <end position="425"/>
    </location>
</feature>
<dbReference type="PANTHER" id="PTHR31645">
    <property type="entry name" value="OLIGOPEPTIDE TRANSPORTER YGL114W-RELATED"/>
    <property type="match status" value="1"/>
</dbReference>
<dbReference type="AlphaFoldDB" id="W1PIJ7"/>
<keyword evidence="6 7" id="KW-0472">Membrane</keyword>
<dbReference type="Gramene" id="ERN07549">
    <property type="protein sequence ID" value="ERN07549"/>
    <property type="gene ID" value="AMTR_s00154p00065510"/>
</dbReference>
<evidence type="ECO:0000313" key="9">
    <source>
        <dbReference type="Proteomes" id="UP000017836"/>
    </source>
</evidence>
<feature type="transmembrane region" description="Helical" evidence="7">
    <location>
        <begin position="212"/>
        <end position="230"/>
    </location>
</feature>
<evidence type="ECO:0000256" key="7">
    <source>
        <dbReference type="SAM" id="Phobius"/>
    </source>
</evidence>
<accession>W1PIJ7</accession>
<dbReference type="InterPro" id="IPR004813">
    <property type="entry name" value="OPT"/>
</dbReference>
<feature type="transmembrane region" description="Helical" evidence="7">
    <location>
        <begin position="153"/>
        <end position="172"/>
    </location>
</feature>
<feature type="transmembrane region" description="Helical" evidence="7">
    <location>
        <begin position="325"/>
        <end position="348"/>
    </location>
</feature>
<evidence type="ECO:0000313" key="8">
    <source>
        <dbReference type="EMBL" id="ERN07549.1"/>
    </source>
</evidence>
<dbReference type="Proteomes" id="UP000017836">
    <property type="component" value="Unassembled WGS sequence"/>
</dbReference>
<keyword evidence="9" id="KW-1185">Reference proteome</keyword>
<dbReference type="STRING" id="13333.W1PIJ7"/>
<keyword evidence="5 7" id="KW-1133">Transmembrane helix</keyword>
<organism evidence="8 9">
    <name type="scientific">Amborella trichopoda</name>
    <dbReference type="NCBI Taxonomy" id="13333"/>
    <lineage>
        <taxon>Eukaryota</taxon>
        <taxon>Viridiplantae</taxon>
        <taxon>Streptophyta</taxon>
        <taxon>Embryophyta</taxon>
        <taxon>Tracheophyta</taxon>
        <taxon>Spermatophyta</taxon>
        <taxon>Magnoliopsida</taxon>
        <taxon>Amborellales</taxon>
        <taxon>Amborellaceae</taxon>
        <taxon>Amborella</taxon>
    </lineage>
</organism>
<gene>
    <name evidence="8" type="ORF">AMTR_s00154p00065510</name>
</gene>
<feature type="transmembrane region" description="Helical" evidence="7">
    <location>
        <begin position="526"/>
        <end position="546"/>
    </location>
</feature>
<feature type="transmembrane region" description="Helical" evidence="7">
    <location>
        <begin position="61"/>
        <end position="80"/>
    </location>
</feature>
<evidence type="ECO:0000256" key="5">
    <source>
        <dbReference type="ARBA" id="ARBA00022989"/>
    </source>
</evidence>
<feature type="transmembrane region" description="Helical" evidence="7">
    <location>
        <begin position="260"/>
        <end position="287"/>
    </location>
</feature>
<proteinExistence type="inferred from homology"/>
<keyword evidence="4 7" id="KW-0812">Transmembrane</keyword>
<dbReference type="GO" id="GO:0035673">
    <property type="term" value="F:oligopeptide transmembrane transporter activity"/>
    <property type="evidence" value="ECO:0007669"/>
    <property type="project" value="InterPro"/>
</dbReference>
<feature type="transmembrane region" description="Helical" evidence="7">
    <location>
        <begin position="354"/>
        <end position="373"/>
    </location>
</feature>
<keyword evidence="3" id="KW-0813">Transport</keyword>
<comment type="similarity">
    <text evidence="2">Belongs to the YSL (TC 2.A.67.2) family.</text>
</comment>
<dbReference type="PANTHER" id="PTHR31645:SF76">
    <property type="entry name" value="METAL-NICOTIANAMINE TRANSPORTER YSL8-RELATED"/>
    <property type="match status" value="1"/>
</dbReference>
<feature type="transmembrane region" description="Helical" evidence="7">
    <location>
        <begin position="101"/>
        <end position="124"/>
    </location>
</feature>
<evidence type="ECO:0000256" key="2">
    <source>
        <dbReference type="ARBA" id="ARBA00010276"/>
    </source>
</evidence>
<dbReference type="OMA" id="PSICMAF"/>
<comment type="subcellular location">
    <subcellularLocation>
        <location evidence="1">Membrane</location>
        <topology evidence="1">Multi-pass membrane protein</topology>
    </subcellularLocation>
</comment>
<protein>
    <recommendedName>
        <fullName evidence="10">Metal-nicotianamine transporter YSL6</fullName>
    </recommendedName>
</protein>
<evidence type="ECO:0000256" key="4">
    <source>
        <dbReference type="ARBA" id="ARBA00022692"/>
    </source>
</evidence>
<feature type="transmembrane region" description="Helical" evidence="7">
    <location>
        <begin position="585"/>
        <end position="608"/>
    </location>
</feature>
<dbReference type="GO" id="GO:0016020">
    <property type="term" value="C:membrane"/>
    <property type="evidence" value="ECO:0000318"/>
    <property type="project" value="GO_Central"/>
</dbReference>
<sequence>MDGDDAMKKKDDDASMEEDAFAGVEVPKWRDQITVRGLVVSFAMGSLFCLTIQKLLLTTGIIPGFNMAAGLIGFFLVKTWNKLLEKVGVVTKPFTRQENTVIQTCVIACCGIAVSGGFGTYIIAMDERSRNQSGPTDFRPNGPSSVKNPQLTWLYAFIITVSFVGLFSVVPLRRIMIIDYKLPYPSGTATAVLINSFHTPKDENKAKKQIKILGKYFTISFLWSFFKWFYSGDGDCGFGNFPILGLKAQENGAIFNVLQAFIAMALILGDGLYNLLKILAVTIIAFYKQQKKKQMATLPLSHDKPEEALPPLEAQRNEIFMKDRVPLWFAASGYTALAAISMGVIPKLFPSAKWYYILISYLIAPVMGFCNAYGCGLTDCSLVSTYGKIGIFIFAAWAGQDGGVLAGLALCGVMMIIVQTASDLMQDFKTGYLTLSSPRSMFAGQILGTLMGCILAPLTFWLFWVAFDVGISKEYQTPYAVVYREMALLGIGGVSTLPKHCLSLSCGFFAFSLLTNFIKDLLPKKVSMYIPIPMAMAIPFFIGPYFGIDMALGSLVNAVWGRLNKREADLLGPAVASGLICGDGIWTLPAAVLALAKVNPSICMAFLFRGQAAKLSG</sequence>
<feature type="transmembrane region" description="Helical" evidence="7">
    <location>
        <begin position="446"/>
        <end position="467"/>
    </location>
</feature>
<dbReference type="EMBL" id="KI393735">
    <property type="protein sequence ID" value="ERN07549.1"/>
    <property type="molecule type" value="Genomic_DNA"/>
</dbReference>
<name>W1PIJ7_AMBTC</name>
<evidence type="ECO:0000256" key="1">
    <source>
        <dbReference type="ARBA" id="ARBA00004141"/>
    </source>
</evidence>
<dbReference type="eggNOG" id="ENOG502QQ2H">
    <property type="taxonomic scope" value="Eukaryota"/>
</dbReference>
<reference evidence="9" key="1">
    <citation type="journal article" date="2013" name="Science">
        <title>The Amborella genome and the evolution of flowering plants.</title>
        <authorList>
            <consortium name="Amborella Genome Project"/>
        </authorList>
    </citation>
    <scope>NUCLEOTIDE SEQUENCE [LARGE SCALE GENOMIC DNA]</scope>
</reference>
<evidence type="ECO:0000256" key="3">
    <source>
        <dbReference type="ARBA" id="ARBA00022448"/>
    </source>
</evidence>
<dbReference type="NCBIfam" id="TIGR00728">
    <property type="entry name" value="OPT_sfam"/>
    <property type="match status" value="1"/>
</dbReference>
<dbReference type="InterPro" id="IPR045035">
    <property type="entry name" value="YSL-like"/>
</dbReference>